<accession>A0ACA9SY29</accession>
<feature type="non-terminal residue" evidence="1">
    <location>
        <position position="1"/>
    </location>
</feature>
<gene>
    <name evidence="1" type="ORF">RPERSI_LOCUS35944</name>
</gene>
<reference evidence="1" key="1">
    <citation type="submission" date="2021-06" db="EMBL/GenBank/DDBJ databases">
        <authorList>
            <person name="Kallberg Y."/>
            <person name="Tangrot J."/>
            <person name="Rosling A."/>
        </authorList>
    </citation>
    <scope>NUCLEOTIDE SEQUENCE</scope>
    <source>
        <strain evidence="1">MA461A</strain>
    </source>
</reference>
<dbReference type="Proteomes" id="UP000789920">
    <property type="component" value="Unassembled WGS sequence"/>
</dbReference>
<evidence type="ECO:0000313" key="2">
    <source>
        <dbReference type="Proteomes" id="UP000789920"/>
    </source>
</evidence>
<organism evidence="1 2">
    <name type="scientific">Racocetra persica</name>
    <dbReference type="NCBI Taxonomy" id="160502"/>
    <lineage>
        <taxon>Eukaryota</taxon>
        <taxon>Fungi</taxon>
        <taxon>Fungi incertae sedis</taxon>
        <taxon>Mucoromycota</taxon>
        <taxon>Glomeromycotina</taxon>
        <taxon>Glomeromycetes</taxon>
        <taxon>Diversisporales</taxon>
        <taxon>Gigasporaceae</taxon>
        <taxon>Racocetra</taxon>
    </lineage>
</organism>
<evidence type="ECO:0000313" key="1">
    <source>
        <dbReference type="EMBL" id="CAG8850139.1"/>
    </source>
</evidence>
<sequence length="44" mass="4839">LTTPLAILDSLRIKTFHPTGASYPSINLFSATANLYQGFFSLHL</sequence>
<feature type="non-terminal residue" evidence="1">
    <location>
        <position position="44"/>
    </location>
</feature>
<name>A0ACA9SY29_9GLOM</name>
<comment type="caution">
    <text evidence="1">The sequence shown here is derived from an EMBL/GenBank/DDBJ whole genome shotgun (WGS) entry which is preliminary data.</text>
</comment>
<keyword evidence="2" id="KW-1185">Reference proteome</keyword>
<dbReference type="EMBL" id="CAJVQC010169208">
    <property type="protein sequence ID" value="CAG8850139.1"/>
    <property type="molecule type" value="Genomic_DNA"/>
</dbReference>
<proteinExistence type="predicted"/>
<protein>
    <submittedName>
        <fullName evidence="1">3032_t:CDS:1</fullName>
    </submittedName>
</protein>